<dbReference type="KEGG" id="ole:K0B96_15630"/>
<dbReference type="InterPro" id="IPR000743">
    <property type="entry name" value="Glyco_hydro_28"/>
</dbReference>
<comment type="function">
    <text evidence="8">Pectinolytic enzyme involved in the degradation of xylogalacturonan (xga), a galacturonan backbone heavily substituted with xylose, and which is one important component of the hairy regions of pectin. Activity requires a galacturonic acid backbone substituted with xylose.</text>
</comment>
<keyword evidence="5" id="KW-0119">Carbohydrate metabolism</keyword>
<evidence type="ECO:0000256" key="4">
    <source>
        <dbReference type="ARBA" id="ARBA00023180"/>
    </source>
</evidence>
<evidence type="ECO:0000256" key="1">
    <source>
        <dbReference type="ARBA" id="ARBA00008834"/>
    </source>
</evidence>
<dbReference type="SUPFAM" id="SSF51126">
    <property type="entry name" value="Pectin lyase-like"/>
    <property type="match status" value="1"/>
</dbReference>
<reference evidence="10" key="1">
    <citation type="submission" date="2021-08" db="EMBL/GenBank/DDBJ databases">
        <title>Genome of a novel bacterium of the phylum Verrucomicrobia, Oleiharenicola sp. KSB-15.</title>
        <authorList>
            <person name="Chung J.-H."/>
            <person name="Ahn J.-H."/>
            <person name="Yoon Y."/>
            <person name="Kim D.-Y."/>
            <person name="An S.-H."/>
            <person name="Park I."/>
            <person name="Yeon J."/>
        </authorList>
    </citation>
    <scope>NUCLEOTIDE SEQUENCE</scope>
    <source>
        <strain evidence="10">KSB-15</strain>
    </source>
</reference>
<accession>A0A8F9XG33</accession>
<evidence type="ECO:0000313" key="11">
    <source>
        <dbReference type="Proteomes" id="UP000825051"/>
    </source>
</evidence>
<dbReference type="AlphaFoldDB" id="A0A8F9XG33"/>
<keyword evidence="2" id="KW-0677">Repeat</keyword>
<keyword evidence="3 9" id="KW-0378">Hydrolase</keyword>
<dbReference type="PANTHER" id="PTHR31736">
    <property type="match status" value="1"/>
</dbReference>
<evidence type="ECO:0000256" key="9">
    <source>
        <dbReference type="RuleBase" id="RU361169"/>
    </source>
</evidence>
<dbReference type="RefSeq" id="WP_220161816.1">
    <property type="nucleotide sequence ID" value="NZ_CP080507.1"/>
</dbReference>
<evidence type="ECO:0000256" key="6">
    <source>
        <dbReference type="ARBA" id="ARBA00023295"/>
    </source>
</evidence>
<protein>
    <recommendedName>
        <fullName evidence="12">Pectate lyase-like protein</fullName>
    </recommendedName>
</protein>
<dbReference type="EMBL" id="CP080507">
    <property type="protein sequence ID" value="QYM78712.1"/>
    <property type="molecule type" value="Genomic_DNA"/>
</dbReference>
<keyword evidence="7" id="KW-0624">Polysaccharide degradation</keyword>
<gene>
    <name evidence="10" type="ORF">K0B96_15630</name>
</gene>
<dbReference type="Proteomes" id="UP000825051">
    <property type="component" value="Chromosome"/>
</dbReference>
<comment type="similarity">
    <text evidence="1 9">Belongs to the glycosyl hydrolase 28 family.</text>
</comment>
<evidence type="ECO:0000313" key="10">
    <source>
        <dbReference type="EMBL" id="QYM78712.1"/>
    </source>
</evidence>
<evidence type="ECO:0000256" key="5">
    <source>
        <dbReference type="ARBA" id="ARBA00023277"/>
    </source>
</evidence>
<dbReference type="InterPro" id="IPR012334">
    <property type="entry name" value="Pectin_lyas_fold"/>
</dbReference>
<dbReference type="GO" id="GO:0000272">
    <property type="term" value="P:polysaccharide catabolic process"/>
    <property type="evidence" value="ECO:0007669"/>
    <property type="project" value="UniProtKB-KW"/>
</dbReference>
<evidence type="ECO:0000256" key="8">
    <source>
        <dbReference type="ARBA" id="ARBA00037278"/>
    </source>
</evidence>
<dbReference type="Pfam" id="PF00295">
    <property type="entry name" value="Glyco_hydro_28"/>
    <property type="match status" value="1"/>
</dbReference>
<dbReference type="GO" id="GO:0004650">
    <property type="term" value="F:polygalacturonase activity"/>
    <property type="evidence" value="ECO:0007669"/>
    <property type="project" value="InterPro"/>
</dbReference>
<sequence>MILDYGFASDVASRSFRLTANGAPVKVAETPPMSAAERAQLCAHYRTLPSYCHIYDEAGMHLHVAHVGAAGDVELTVETEHEIRAFNVLPHRRGGARRCTGRRLTFTSGIDAPRYFIVRVDALPPLMIVIDDPVLDACPADPSSVVDATSFLTSTCATSDRLPQGPESARIPRAAVDVPPKSSAHVTSSIDHTADLQRALAAVDGTGRTLVVPPGVYTISQLHLRGARDFRLHLAAGCLIKVRPSAPGANEHRHGLWLENCERVSITGLGCIDHQAYEHFAVAGNDYQHGLVDYYTANDLAPWITQSPLFITGSRHIAITGVTLRNGRNFNLNCRNCDDVQIRHVKILTPPACTPEYADGINTGSCQRVLIEDCLVAANDDAFASGHYFSSYDRRPASHHVVRRLLGWNLRGSGVRLGFYAAHDQGDFVFDQCDFVGQAHTSVLVHALQRRPDGSPARYGTIRFENCCFDAAHLHTLLSIEGATIERLEFCRVAFDDAPASLAVDLAGAPDHPIAALLFADVTVNGRLVRSPADLPGRIAHVARVEFR</sequence>
<evidence type="ECO:0008006" key="12">
    <source>
        <dbReference type="Google" id="ProtNLM"/>
    </source>
</evidence>
<organism evidence="10 11">
    <name type="scientific">Horticoccus luteus</name>
    <dbReference type="NCBI Taxonomy" id="2862869"/>
    <lineage>
        <taxon>Bacteria</taxon>
        <taxon>Pseudomonadati</taxon>
        <taxon>Verrucomicrobiota</taxon>
        <taxon>Opitutia</taxon>
        <taxon>Opitutales</taxon>
        <taxon>Opitutaceae</taxon>
        <taxon>Horticoccus</taxon>
    </lineage>
</organism>
<name>A0A8F9XG33_9BACT</name>
<dbReference type="InterPro" id="IPR011050">
    <property type="entry name" value="Pectin_lyase_fold/virulence"/>
</dbReference>
<proteinExistence type="inferred from homology"/>
<keyword evidence="4" id="KW-0325">Glycoprotein</keyword>
<dbReference type="PANTHER" id="PTHR31736:SF9">
    <property type="entry name" value="ENDO-XYLOGALACTURONAN HYDROLASE A-RELATED"/>
    <property type="match status" value="1"/>
</dbReference>
<evidence type="ECO:0000256" key="7">
    <source>
        <dbReference type="ARBA" id="ARBA00023326"/>
    </source>
</evidence>
<keyword evidence="11" id="KW-1185">Reference proteome</keyword>
<dbReference type="Gene3D" id="2.160.20.10">
    <property type="entry name" value="Single-stranded right-handed beta-helix, Pectin lyase-like"/>
    <property type="match status" value="1"/>
</dbReference>
<evidence type="ECO:0000256" key="3">
    <source>
        <dbReference type="ARBA" id="ARBA00022801"/>
    </source>
</evidence>
<evidence type="ECO:0000256" key="2">
    <source>
        <dbReference type="ARBA" id="ARBA00022737"/>
    </source>
</evidence>
<keyword evidence="6 9" id="KW-0326">Glycosidase</keyword>